<dbReference type="RefSeq" id="WP_092482197.1">
    <property type="nucleotide sequence ID" value="NZ_FOYM01000005.1"/>
</dbReference>
<comment type="function">
    <text evidence="8">Mediates influx of magnesium ions.</text>
</comment>
<dbReference type="GO" id="GO:0015087">
    <property type="term" value="F:cobalt ion transmembrane transporter activity"/>
    <property type="evidence" value="ECO:0007669"/>
    <property type="project" value="UniProtKB-UniRule"/>
</dbReference>
<keyword evidence="5 8" id="KW-0812">Transmembrane</keyword>
<dbReference type="GO" id="GO:0000287">
    <property type="term" value="F:magnesium ion binding"/>
    <property type="evidence" value="ECO:0007669"/>
    <property type="project" value="TreeGrafter"/>
</dbReference>
<dbReference type="Gene3D" id="1.20.58.340">
    <property type="entry name" value="Magnesium transport protein CorA, transmembrane region"/>
    <property type="match status" value="2"/>
</dbReference>
<evidence type="ECO:0000256" key="3">
    <source>
        <dbReference type="ARBA" id="ARBA00022448"/>
    </source>
</evidence>
<proteinExistence type="inferred from homology"/>
<dbReference type="GO" id="GO:0005886">
    <property type="term" value="C:plasma membrane"/>
    <property type="evidence" value="ECO:0007669"/>
    <property type="project" value="UniProtKB-SubCell"/>
</dbReference>
<comment type="similarity">
    <text evidence="2 8">Belongs to the CorA metal ion transporter (MIT) (TC 1.A.35) family.</text>
</comment>
<dbReference type="Gene3D" id="3.30.460.20">
    <property type="entry name" value="CorA soluble domain-like"/>
    <property type="match status" value="1"/>
</dbReference>
<sequence>MIKTYFYDATRRQLLHDVNITRKDLFQHEDDLLWLDIFDFEDERELNYVARVFDFHNLAVEDCLYYSPRAKVDTYDNYYFFVLHALRYKEDSDEEITLEQLNVFLNSNYVVTVHRRALRSLGRMARECLANKIKYMENGPDMFLYHILDGITDEYFPILDRIDQRIDELEDQLYEQPSKEITEEFLALKRTILTMRRAILPQKRMFSNVSGHYMFQVAKESEPYYLDLVDHIERITDTIDSFRDLVDGALETYYSIISARTNEIMRVLTLISTIFMPLTFITGFFGMNVPLPEQESVWSTITITAGLIGVSLWMFVIFKIKKWI</sequence>
<dbReference type="SUPFAM" id="SSF144083">
    <property type="entry name" value="Magnesium transport protein CorA, transmembrane region"/>
    <property type="match status" value="1"/>
</dbReference>
<dbReference type="GO" id="GO:0015095">
    <property type="term" value="F:magnesium ion transmembrane transporter activity"/>
    <property type="evidence" value="ECO:0007669"/>
    <property type="project" value="UniProtKB-UniRule"/>
</dbReference>
<evidence type="ECO:0000313" key="10">
    <source>
        <dbReference type="Proteomes" id="UP000199584"/>
    </source>
</evidence>
<protein>
    <recommendedName>
        <fullName evidence="8">Magnesium transport protein CorA</fullName>
    </recommendedName>
</protein>
<accession>A0A1I6D410</accession>
<evidence type="ECO:0000256" key="8">
    <source>
        <dbReference type="RuleBase" id="RU362010"/>
    </source>
</evidence>
<keyword evidence="6 8" id="KW-1133">Transmembrane helix</keyword>
<dbReference type="EMBL" id="FOYM01000005">
    <property type="protein sequence ID" value="SFR00120.1"/>
    <property type="molecule type" value="Genomic_DNA"/>
</dbReference>
<dbReference type="Pfam" id="PF01544">
    <property type="entry name" value="CorA"/>
    <property type="match status" value="1"/>
</dbReference>
<reference evidence="10" key="1">
    <citation type="submission" date="2016-10" db="EMBL/GenBank/DDBJ databases">
        <authorList>
            <person name="Varghese N."/>
            <person name="Submissions S."/>
        </authorList>
    </citation>
    <scope>NUCLEOTIDE SEQUENCE [LARGE SCALE GENOMIC DNA]</scope>
    <source>
        <strain evidence="10">DSM 3669</strain>
    </source>
</reference>
<evidence type="ECO:0000313" key="9">
    <source>
        <dbReference type="EMBL" id="SFR00120.1"/>
    </source>
</evidence>
<keyword evidence="10" id="KW-1185">Reference proteome</keyword>
<evidence type="ECO:0000256" key="2">
    <source>
        <dbReference type="ARBA" id="ARBA00009765"/>
    </source>
</evidence>
<evidence type="ECO:0000256" key="5">
    <source>
        <dbReference type="ARBA" id="ARBA00022692"/>
    </source>
</evidence>
<evidence type="ECO:0000256" key="6">
    <source>
        <dbReference type="ARBA" id="ARBA00022989"/>
    </source>
</evidence>
<dbReference type="InterPro" id="IPR004488">
    <property type="entry name" value="Mg/Co-transport_prot_CorA"/>
</dbReference>
<keyword evidence="8" id="KW-0460">Magnesium</keyword>
<keyword evidence="3 8" id="KW-0813">Transport</keyword>
<dbReference type="NCBIfam" id="TIGR00383">
    <property type="entry name" value="corA"/>
    <property type="match status" value="1"/>
</dbReference>
<keyword evidence="7 8" id="KW-0472">Membrane</keyword>
<dbReference type="SUPFAM" id="SSF143865">
    <property type="entry name" value="CorA soluble domain-like"/>
    <property type="match status" value="1"/>
</dbReference>
<evidence type="ECO:0000256" key="7">
    <source>
        <dbReference type="ARBA" id="ARBA00023136"/>
    </source>
</evidence>
<keyword evidence="8" id="KW-0406">Ion transport</keyword>
<dbReference type="AlphaFoldDB" id="A0A1I6D410"/>
<dbReference type="PANTHER" id="PTHR46494">
    <property type="entry name" value="CORA FAMILY METAL ION TRANSPORTER (EUROFUNG)"/>
    <property type="match status" value="1"/>
</dbReference>
<evidence type="ECO:0000256" key="4">
    <source>
        <dbReference type="ARBA" id="ARBA00022475"/>
    </source>
</evidence>
<dbReference type="InterPro" id="IPR045861">
    <property type="entry name" value="CorA_cytoplasmic_dom"/>
</dbReference>
<dbReference type="Proteomes" id="UP000199584">
    <property type="component" value="Unassembled WGS sequence"/>
</dbReference>
<name>A0A1I6D410_9FIRM</name>
<gene>
    <name evidence="8" type="primary">corA</name>
    <name evidence="9" type="ORF">SAMN05660706_10514</name>
</gene>
<dbReference type="CDD" id="cd12822">
    <property type="entry name" value="TmCorA-like"/>
    <property type="match status" value="1"/>
</dbReference>
<dbReference type="OrthoDB" id="9803416at2"/>
<keyword evidence="4 8" id="KW-1003">Cell membrane</keyword>
<feature type="transmembrane region" description="Helical" evidence="8">
    <location>
        <begin position="267"/>
        <end position="285"/>
    </location>
</feature>
<dbReference type="InterPro" id="IPR002523">
    <property type="entry name" value="MgTranspt_CorA/ZnTranspt_ZntB"/>
</dbReference>
<comment type="subcellular location">
    <subcellularLocation>
        <location evidence="1">Cell membrane</location>
        <topology evidence="1">Multi-pass membrane protein</topology>
    </subcellularLocation>
    <subcellularLocation>
        <location evidence="8">Membrane</location>
        <topology evidence="8">Multi-pass membrane protein</topology>
    </subcellularLocation>
</comment>
<organism evidence="9 10">
    <name type="scientific">Desulfoscipio geothermicus DSM 3669</name>
    <dbReference type="NCBI Taxonomy" id="1121426"/>
    <lineage>
        <taxon>Bacteria</taxon>
        <taxon>Bacillati</taxon>
        <taxon>Bacillota</taxon>
        <taxon>Clostridia</taxon>
        <taxon>Eubacteriales</taxon>
        <taxon>Desulfallaceae</taxon>
        <taxon>Desulfoscipio</taxon>
    </lineage>
</organism>
<dbReference type="GO" id="GO:0050897">
    <property type="term" value="F:cobalt ion binding"/>
    <property type="evidence" value="ECO:0007669"/>
    <property type="project" value="TreeGrafter"/>
</dbReference>
<dbReference type="STRING" id="39060.SAMN05660706_10514"/>
<dbReference type="InterPro" id="IPR045863">
    <property type="entry name" value="CorA_TM1_TM2"/>
</dbReference>
<feature type="transmembrane region" description="Helical" evidence="8">
    <location>
        <begin position="297"/>
        <end position="318"/>
    </location>
</feature>
<evidence type="ECO:0000256" key="1">
    <source>
        <dbReference type="ARBA" id="ARBA00004651"/>
    </source>
</evidence>
<dbReference type="PANTHER" id="PTHR46494:SF1">
    <property type="entry name" value="CORA FAMILY METAL ION TRANSPORTER (EUROFUNG)"/>
    <property type="match status" value="1"/>
</dbReference>